<evidence type="ECO:0000313" key="3">
    <source>
        <dbReference type="Proteomes" id="UP000029121"/>
    </source>
</evidence>
<keyword evidence="3" id="KW-1185">Reference proteome</keyword>
<evidence type="ECO:0000256" key="1">
    <source>
        <dbReference type="SAM" id="Phobius"/>
    </source>
</evidence>
<gene>
    <name evidence="2" type="ORF">CARUB_v10018861mg</name>
</gene>
<keyword evidence="1" id="KW-0472">Membrane</keyword>
<reference evidence="3" key="1">
    <citation type="journal article" date="2013" name="Nat. Genet.">
        <title>The Capsella rubella genome and the genomic consequences of rapid mating system evolution.</title>
        <authorList>
            <person name="Slotte T."/>
            <person name="Hazzouri K.M."/>
            <person name="Agren J.A."/>
            <person name="Koenig D."/>
            <person name="Maumus F."/>
            <person name="Guo Y.L."/>
            <person name="Steige K."/>
            <person name="Platts A.E."/>
            <person name="Escobar J.S."/>
            <person name="Newman L.K."/>
            <person name="Wang W."/>
            <person name="Mandakova T."/>
            <person name="Vello E."/>
            <person name="Smith L.M."/>
            <person name="Henz S.R."/>
            <person name="Steffen J."/>
            <person name="Takuno S."/>
            <person name="Brandvain Y."/>
            <person name="Coop G."/>
            <person name="Andolfatto P."/>
            <person name="Hu T.T."/>
            <person name="Blanchette M."/>
            <person name="Clark R.M."/>
            <person name="Quesneville H."/>
            <person name="Nordborg M."/>
            <person name="Gaut B.S."/>
            <person name="Lysak M.A."/>
            <person name="Jenkins J."/>
            <person name="Grimwood J."/>
            <person name="Chapman J."/>
            <person name="Prochnik S."/>
            <person name="Shu S."/>
            <person name="Rokhsar D."/>
            <person name="Schmutz J."/>
            <person name="Weigel D."/>
            <person name="Wright S.I."/>
        </authorList>
    </citation>
    <scope>NUCLEOTIDE SEQUENCE [LARGE SCALE GENOMIC DNA]</scope>
    <source>
        <strain evidence="3">cv. Monte Gargano</strain>
    </source>
</reference>
<keyword evidence="1" id="KW-1133">Transmembrane helix</keyword>
<dbReference type="EMBL" id="KB870809">
    <property type="protein sequence ID" value="EOA25517.1"/>
    <property type="molecule type" value="Genomic_DNA"/>
</dbReference>
<evidence type="ECO:0000313" key="2">
    <source>
        <dbReference type="EMBL" id="EOA25517.1"/>
    </source>
</evidence>
<proteinExistence type="predicted"/>
<organism evidence="2 3">
    <name type="scientific">Capsella rubella</name>
    <dbReference type="NCBI Taxonomy" id="81985"/>
    <lineage>
        <taxon>Eukaryota</taxon>
        <taxon>Viridiplantae</taxon>
        <taxon>Streptophyta</taxon>
        <taxon>Embryophyta</taxon>
        <taxon>Tracheophyta</taxon>
        <taxon>Spermatophyta</taxon>
        <taxon>Magnoliopsida</taxon>
        <taxon>eudicotyledons</taxon>
        <taxon>Gunneridae</taxon>
        <taxon>Pentapetalae</taxon>
        <taxon>rosids</taxon>
        <taxon>malvids</taxon>
        <taxon>Brassicales</taxon>
        <taxon>Brassicaceae</taxon>
        <taxon>Camelineae</taxon>
        <taxon>Capsella</taxon>
    </lineage>
</organism>
<sequence length="143" mass="16071">MTLGKGYSNRFIPSEADFNNLAIMYNILVVATLIPVGMIGQSKYMDSYNFEISKVTFHAAVLMAISYYCGCAFCILLGLDDELDVSFRSLKEKAMVCGFLTLAFVLMNLFGFFAGVMCLLVSPPFMFLVQQFLKFRNVKESQD</sequence>
<feature type="transmembrane region" description="Helical" evidence="1">
    <location>
        <begin position="20"/>
        <end position="39"/>
    </location>
</feature>
<accession>R0FS11</accession>
<feature type="transmembrane region" description="Helical" evidence="1">
    <location>
        <begin position="99"/>
        <end position="129"/>
    </location>
</feature>
<dbReference type="Proteomes" id="UP000029121">
    <property type="component" value="Unassembled WGS sequence"/>
</dbReference>
<name>R0FS11_9BRAS</name>
<keyword evidence="1" id="KW-0812">Transmembrane</keyword>
<dbReference type="AlphaFoldDB" id="R0FS11"/>
<feature type="transmembrane region" description="Helical" evidence="1">
    <location>
        <begin position="59"/>
        <end position="79"/>
    </location>
</feature>
<protein>
    <submittedName>
        <fullName evidence="2">Uncharacterized protein</fullName>
    </submittedName>
</protein>